<dbReference type="EMBL" id="WIPH01000013">
    <property type="protein sequence ID" value="MQR99068.1"/>
    <property type="molecule type" value="Genomic_DNA"/>
</dbReference>
<comment type="caution">
    <text evidence="3">The sequence shown here is derived from an EMBL/GenBank/DDBJ whole genome shotgun (WGS) entry which is preliminary data.</text>
</comment>
<sequence length="499" mass="53343">MLLLAKDENSSSSIGVTGESRDMPDAAEHGARMTEKRRQTILKMKTLIGIMLPALLATGVPARSATLHPLAPIARAEIGNSTHATLSAQGIAAMLDVRRTTRCNVPVVWADADTSPTSPCSMAFLTLSQSGNTHSGNTHSRPASFPLTPYGTEDDGMAQLKMSLRHLDTSSSFPQVMVSAYTGGAHCCSLTSIFDLRPDGSSGKSWQHLELGAMDGDGEPDVVDIAGNGQQEILTSDQSFLYAFASHAGSEAPVVIARYHDGVLENVTRDPAYRDYLAKDLADRRRNWIKSGRFEPNGFLAYEVATMANMGRFAEGWRDMLAHAESTKKSGFGLSACDFKPPAEKQNGHACSAKEKELLPFPQALSLFLVRAGYITPEQMASVTDSHEPASAPPPVPPAATPHEAPNRPPSAAAQPPEREQALSASAVPAKSGPAKSGGVFAVLGALGLAVYLVPVLIAYRRNTIRQHRIAMITVLLGWTIIGWVAALIMALSEPTRRQ</sequence>
<dbReference type="AlphaFoldDB" id="A0A7X1SQJ7"/>
<name>A0A7X1SQJ7_9PROT</name>
<accession>A0A7X1SQJ7</accession>
<feature type="region of interest" description="Disordered" evidence="1">
    <location>
        <begin position="1"/>
        <end position="35"/>
    </location>
</feature>
<evidence type="ECO:0000256" key="2">
    <source>
        <dbReference type="SAM" id="Phobius"/>
    </source>
</evidence>
<feature type="region of interest" description="Disordered" evidence="1">
    <location>
        <begin position="381"/>
        <end position="433"/>
    </location>
</feature>
<feature type="transmembrane region" description="Helical" evidence="2">
    <location>
        <begin position="470"/>
        <end position="492"/>
    </location>
</feature>
<dbReference type="Proteomes" id="UP000432209">
    <property type="component" value="Unassembled WGS sequence"/>
</dbReference>
<keyword evidence="4" id="KW-1185">Reference proteome</keyword>
<dbReference type="Pfam" id="PF14373">
    <property type="entry name" value="Imm_superinfect"/>
    <property type="match status" value="1"/>
</dbReference>
<gene>
    <name evidence="3" type="ORF">GFJ39_07580</name>
</gene>
<evidence type="ECO:0000313" key="3">
    <source>
        <dbReference type="EMBL" id="MQR99068.1"/>
    </source>
</evidence>
<keyword evidence="2" id="KW-1133">Transmembrane helix</keyword>
<organism evidence="3 4">
    <name type="scientific">Gluconobacter aidae</name>
    <dbReference type="NCBI Taxonomy" id="2662454"/>
    <lineage>
        <taxon>Bacteria</taxon>
        <taxon>Pseudomonadati</taxon>
        <taxon>Pseudomonadota</taxon>
        <taxon>Alphaproteobacteria</taxon>
        <taxon>Acetobacterales</taxon>
        <taxon>Acetobacteraceae</taxon>
        <taxon>Gluconobacter</taxon>
    </lineage>
</organism>
<dbReference type="InterPro" id="IPR016410">
    <property type="entry name" value="Phage_imm"/>
</dbReference>
<protein>
    <submittedName>
        <fullName evidence="3">Superinfection immunity protein</fullName>
    </submittedName>
</protein>
<keyword evidence="2" id="KW-0812">Transmembrane</keyword>
<evidence type="ECO:0000256" key="1">
    <source>
        <dbReference type="SAM" id="MobiDB-lite"/>
    </source>
</evidence>
<proteinExistence type="predicted"/>
<reference evidence="3 4" key="1">
    <citation type="submission" date="2019-10" db="EMBL/GenBank/DDBJ databases">
        <title>Gluconobacter aidae sp. nov., a novel species of acetic acid bacteria isolated in Thailand.</title>
        <authorList>
            <person name="Yukphan P."/>
            <person name="Charoenyingcharoen P."/>
            <person name="Malimas S."/>
            <person name="Muramatsu Y."/>
            <person name="Nakagawa Y."/>
            <person name="Tanasupawat S."/>
            <person name="Yamada Y."/>
        </authorList>
    </citation>
    <scope>NUCLEOTIDE SEQUENCE [LARGE SCALE GENOMIC DNA]</scope>
    <source>
        <strain evidence="3 4">AC10</strain>
    </source>
</reference>
<keyword evidence="2" id="KW-0472">Membrane</keyword>
<feature type="compositionally biased region" description="Basic and acidic residues" evidence="1">
    <location>
        <begin position="19"/>
        <end position="35"/>
    </location>
</feature>
<feature type="compositionally biased region" description="Pro residues" evidence="1">
    <location>
        <begin position="391"/>
        <end position="400"/>
    </location>
</feature>
<evidence type="ECO:0000313" key="4">
    <source>
        <dbReference type="Proteomes" id="UP000432209"/>
    </source>
</evidence>
<feature type="transmembrane region" description="Helical" evidence="2">
    <location>
        <begin position="439"/>
        <end position="458"/>
    </location>
</feature>